<keyword evidence="1" id="KW-0812">Transmembrane</keyword>
<organism evidence="2">
    <name type="scientific">Agrobacterium tumefaciens</name>
    <dbReference type="NCBI Taxonomy" id="358"/>
    <lineage>
        <taxon>Bacteria</taxon>
        <taxon>Pseudomonadati</taxon>
        <taxon>Pseudomonadota</taxon>
        <taxon>Alphaproteobacteria</taxon>
        <taxon>Hyphomicrobiales</taxon>
        <taxon>Rhizobiaceae</taxon>
        <taxon>Rhizobium/Agrobacterium group</taxon>
        <taxon>Agrobacterium</taxon>
        <taxon>Agrobacterium tumefaciens complex</taxon>
    </lineage>
</organism>
<accession>A0A2P0QJU3</accession>
<reference evidence="2" key="1">
    <citation type="journal article" date="2018" name="Plasmid">
        <title>Complete sequence of the tumor-inducing plasmid pTiChry5 from the hypervirulent Agrobacterium tumefaciens strain Chry5.</title>
        <authorList>
            <person name="Shao S."/>
            <person name="Zhang X."/>
            <person name="van Heusden G.P.H."/>
            <person name="Hooykaas P.J."/>
        </authorList>
    </citation>
    <scope>NUCLEOTIDE SEQUENCE</scope>
    <source>
        <strain evidence="2">Chry5</strain>
        <plasmid evidence="2">pTiChry5</plasmid>
    </source>
</reference>
<keyword evidence="2" id="KW-0614">Plasmid</keyword>
<protein>
    <submittedName>
        <fullName evidence="2">Uncharacterized protein</fullName>
    </submittedName>
</protein>
<dbReference type="EMBL" id="KX388536">
    <property type="protein sequence ID" value="ARU12538.1"/>
    <property type="molecule type" value="Genomic_DNA"/>
</dbReference>
<evidence type="ECO:0000313" key="2">
    <source>
        <dbReference type="EMBL" id="ARU12538.1"/>
    </source>
</evidence>
<proteinExistence type="predicted"/>
<dbReference type="AlphaFoldDB" id="A0A2P0QJU3"/>
<keyword evidence="1" id="KW-0472">Membrane</keyword>
<gene>
    <name evidence="2" type="ORF">AgrTiChry5_125</name>
</gene>
<name>A0A2P0QJU3_AGRTU</name>
<feature type="transmembrane region" description="Helical" evidence="1">
    <location>
        <begin position="26"/>
        <end position="50"/>
    </location>
</feature>
<evidence type="ECO:0000256" key="1">
    <source>
        <dbReference type="SAM" id="Phobius"/>
    </source>
</evidence>
<keyword evidence="1" id="KW-1133">Transmembrane helix</keyword>
<sequence length="55" mass="5878">MNAMAIVGAWGFTQWADQLPNNPFLAVGWWVTCATAAILGSLAIAVLLTLSHKVH</sequence>
<geneLocation type="plasmid" evidence="2">
    <name>pTiChry5</name>
</geneLocation>